<dbReference type="Pfam" id="PF00702">
    <property type="entry name" value="Hydrolase"/>
    <property type="match status" value="1"/>
</dbReference>
<dbReference type="PANTHER" id="PTHR43434">
    <property type="entry name" value="PHOSPHOGLYCOLATE PHOSPHATASE"/>
    <property type="match status" value="1"/>
</dbReference>
<evidence type="ECO:0000256" key="1">
    <source>
        <dbReference type="ARBA" id="ARBA00000830"/>
    </source>
</evidence>
<dbReference type="SFLD" id="SFLDS00003">
    <property type="entry name" value="Haloacid_Dehalogenase"/>
    <property type="match status" value="1"/>
</dbReference>
<name>A0A1R3X4S8_9RHOB</name>
<proteinExistence type="inferred from homology"/>
<keyword evidence="6" id="KW-1185">Reference proteome</keyword>
<dbReference type="Gene3D" id="3.40.50.1000">
    <property type="entry name" value="HAD superfamily/HAD-like"/>
    <property type="match status" value="1"/>
</dbReference>
<dbReference type="STRING" id="515897.SAMN05421849_2248"/>
<evidence type="ECO:0000256" key="4">
    <source>
        <dbReference type="ARBA" id="ARBA00013078"/>
    </source>
</evidence>
<dbReference type="OrthoDB" id="9797743at2"/>
<dbReference type="Proteomes" id="UP000192455">
    <property type="component" value="Unassembled WGS sequence"/>
</dbReference>
<evidence type="ECO:0000256" key="3">
    <source>
        <dbReference type="ARBA" id="ARBA00006171"/>
    </source>
</evidence>
<protein>
    <recommendedName>
        <fullName evidence="4">phosphoglycolate phosphatase</fullName>
        <ecNumber evidence="4">3.1.3.18</ecNumber>
    </recommendedName>
</protein>
<comment type="catalytic activity">
    <reaction evidence="1">
        <text>2-phosphoglycolate + H2O = glycolate + phosphate</text>
        <dbReference type="Rhea" id="RHEA:14369"/>
        <dbReference type="ChEBI" id="CHEBI:15377"/>
        <dbReference type="ChEBI" id="CHEBI:29805"/>
        <dbReference type="ChEBI" id="CHEBI:43474"/>
        <dbReference type="ChEBI" id="CHEBI:58033"/>
        <dbReference type="EC" id="3.1.3.18"/>
    </reaction>
</comment>
<dbReference type="InterPro" id="IPR036412">
    <property type="entry name" value="HAD-like_sf"/>
</dbReference>
<dbReference type="EMBL" id="FTPS01000001">
    <property type="protein sequence ID" value="SIT85091.1"/>
    <property type="molecule type" value="Genomic_DNA"/>
</dbReference>
<dbReference type="EC" id="3.1.3.18" evidence="4"/>
<sequence>MPVGAILFDKDGTLFDFRATWAGWAEKFLLGVTRQDRARATEIGHHIGFDLPTGRFRPDSIVIAATPAEIAEELAPHLPEIPLHDLLERINDEAGQAPQRPVLRLDRLLDQLRGLGLVLGVATNDAEAPARAHLAGAGVLDKFDFIAGFDSGHGAKPAPGQMLAFAAAAGLPPGRIAMVGDSLHDLVAGRAAGMRTIGVLTGIAGAPELETHADAILPDIGHLPGWLAAHKDRPAQEPAPL</sequence>
<organism evidence="5 6">
    <name type="scientific">Pontibaca methylaminivorans</name>
    <dbReference type="NCBI Taxonomy" id="515897"/>
    <lineage>
        <taxon>Bacteria</taxon>
        <taxon>Pseudomonadati</taxon>
        <taxon>Pseudomonadota</taxon>
        <taxon>Alphaproteobacteria</taxon>
        <taxon>Rhodobacterales</taxon>
        <taxon>Roseobacteraceae</taxon>
        <taxon>Pontibaca</taxon>
    </lineage>
</organism>
<dbReference type="GO" id="GO:0006281">
    <property type="term" value="P:DNA repair"/>
    <property type="evidence" value="ECO:0007669"/>
    <property type="project" value="TreeGrafter"/>
</dbReference>
<comment type="similarity">
    <text evidence="3">Belongs to the HAD-like hydrolase superfamily. CbbY/CbbZ/Gph/YieH family.</text>
</comment>
<dbReference type="InterPro" id="IPR023198">
    <property type="entry name" value="PGP-like_dom2"/>
</dbReference>
<reference evidence="5 6" key="1">
    <citation type="submission" date="2017-01" db="EMBL/GenBank/DDBJ databases">
        <authorList>
            <person name="Mah S.A."/>
            <person name="Swanson W.J."/>
            <person name="Moy G.W."/>
            <person name="Vacquier V.D."/>
        </authorList>
    </citation>
    <scope>NUCLEOTIDE SEQUENCE [LARGE SCALE GENOMIC DNA]</scope>
    <source>
        <strain evidence="5 6">DSM 21219</strain>
    </source>
</reference>
<dbReference type="PANTHER" id="PTHR43434:SF1">
    <property type="entry name" value="PHOSPHOGLYCOLATE PHOSPHATASE"/>
    <property type="match status" value="1"/>
</dbReference>
<gene>
    <name evidence="5" type="ORF">SAMN05421849_2248</name>
</gene>
<dbReference type="RefSeq" id="WP_076649918.1">
    <property type="nucleotide sequence ID" value="NZ_FTPS01000001.1"/>
</dbReference>
<dbReference type="AlphaFoldDB" id="A0A1R3X4S8"/>
<dbReference type="SFLD" id="SFLDG01129">
    <property type="entry name" value="C1.5:_HAD__Beta-PGM__Phosphata"/>
    <property type="match status" value="1"/>
</dbReference>
<accession>A0A1R3X4S8</accession>
<comment type="pathway">
    <text evidence="2">Organic acid metabolism; glycolate biosynthesis; glycolate from 2-phosphoglycolate: step 1/1.</text>
</comment>
<dbReference type="SUPFAM" id="SSF56784">
    <property type="entry name" value="HAD-like"/>
    <property type="match status" value="1"/>
</dbReference>
<evidence type="ECO:0000313" key="5">
    <source>
        <dbReference type="EMBL" id="SIT85091.1"/>
    </source>
</evidence>
<dbReference type="GO" id="GO:0005829">
    <property type="term" value="C:cytosol"/>
    <property type="evidence" value="ECO:0007669"/>
    <property type="project" value="TreeGrafter"/>
</dbReference>
<evidence type="ECO:0000256" key="2">
    <source>
        <dbReference type="ARBA" id="ARBA00004818"/>
    </source>
</evidence>
<dbReference type="InterPro" id="IPR050155">
    <property type="entry name" value="HAD-like_hydrolase_sf"/>
</dbReference>
<evidence type="ECO:0000313" key="6">
    <source>
        <dbReference type="Proteomes" id="UP000192455"/>
    </source>
</evidence>
<dbReference type="GO" id="GO:0008967">
    <property type="term" value="F:phosphoglycolate phosphatase activity"/>
    <property type="evidence" value="ECO:0007669"/>
    <property type="project" value="UniProtKB-EC"/>
</dbReference>
<dbReference type="InterPro" id="IPR023214">
    <property type="entry name" value="HAD_sf"/>
</dbReference>
<dbReference type="Gene3D" id="1.10.150.240">
    <property type="entry name" value="Putative phosphatase, domain 2"/>
    <property type="match status" value="1"/>
</dbReference>